<feature type="compositionally biased region" description="Low complexity" evidence="1">
    <location>
        <begin position="1"/>
        <end position="18"/>
    </location>
</feature>
<keyword evidence="2" id="KW-1133">Transmembrane helix</keyword>
<feature type="domain" description="L,D-TPase catalytic" evidence="3">
    <location>
        <begin position="170"/>
        <end position="285"/>
    </location>
</feature>
<evidence type="ECO:0000259" key="3">
    <source>
        <dbReference type="Pfam" id="PF03734"/>
    </source>
</evidence>
<gene>
    <name evidence="4" type="ORF">GCM10012280_37250</name>
</gene>
<dbReference type="Pfam" id="PF03734">
    <property type="entry name" value="YkuD"/>
    <property type="match status" value="1"/>
</dbReference>
<evidence type="ECO:0000313" key="5">
    <source>
        <dbReference type="Proteomes" id="UP000641932"/>
    </source>
</evidence>
<dbReference type="Proteomes" id="UP000641932">
    <property type="component" value="Unassembled WGS sequence"/>
</dbReference>
<keyword evidence="2" id="KW-0812">Transmembrane</keyword>
<feature type="transmembrane region" description="Helical" evidence="2">
    <location>
        <begin position="33"/>
        <end position="54"/>
    </location>
</feature>
<evidence type="ECO:0000256" key="1">
    <source>
        <dbReference type="SAM" id="MobiDB-lite"/>
    </source>
</evidence>
<dbReference type="GO" id="GO:0016740">
    <property type="term" value="F:transferase activity"/>
    <property type="evidence" value="ECO:0007669"/>
    <property type="project" value="InterPro"/>
</dbReference>
<evidence type="ECO:0000313" key="4">
    <source>
        <dbReference type="EMBL" id="GGO90827.1"/>
    </source>
</evidence>
<feature type="compositionally biased region" description="Basic residues" evidence="1">
    <location>
        <begin position="20"/>
        <end position="33"/>
    </location>
</feature>
<feature type="region of interest" description="Disordered" evidence="1">
    <location>
        <begin position="1"/>
        <end position="38"/>
    </location>
</feature>
<organism evidence="4 5">
    <name type="scientific">Wenjunlia tyrosinilytica</name>
    <dbReference type="NCBI Taxonomy" id="1544741"/>
    <lineage>
        <taxon>Bacteria</taxon>
        <taxon>Bacillati</taxon>
        <taxon>Actinomycetota</taxon>
        <taxon>Actinomycetes</taxon>
        <taxon>Kitasatosporales</taxon>
        <taxon>Streptomycetaceae</taxon>
        <taxon>Wenjunlia</taxon>
    </lineage>
</organism>
<keyword evidence="2" id="KW-0472">Membrane</keyword>
<dbReference type="InterPro" id="IPR005490">
    <property type="entry name" value="LD_TPept_cat_dom"/>
</dbReference>
<feature type="region of interest" description="Disordered" evidence="1">
    <location>
        <begin position="54"/>
        <end position="91"/>
    </location>
</feature>
<comment type="caution">
    <text evidence="4">The sequence shown here is derived from an EMBL/GenBank/DDBJ whole genome shotgun (WGS) entry which is preliminary data.</text>
</comment>
<name>A0A917ZUH4_9ACTN</name>
<dbReference type="PANTHER" id="PTHR38589:SF1">
    <property type="entry name" value="BLR0621 PROTEIN"/>
    <property type="match status" value="1"/>
</dbReference>
<evidence type="ECO:0000256" key="2">
    <source>
        <dbReference type="SAM" id="Phobius"/>
    </source>
</evidence>
<keyword evidence="5" id="KW-1185">Reference proteome</keyword>
<protein>
    <recommendedName>
        <fullName evidence="3">L,D-TPase catalytic domain-containing protein</fullName>
    </recommendedName>
</protein>
<reference evidence="4" key="2">
    <citation type="submission" date="2020-09" db="EMBL/GenBank/DDBJ databases">
        <authorList>
            <person name="Sun Q."/>
            <person name="Zhou Y."/>
        </authorList>
    </citation>
    <scope>NUCLEOTIDE SEQUENCE</scope>
    <source>
        <strain evidence="4">CGMCC 4.7201</strain>
    </source>
</reference>
<feature type="compositionally biased region" description="Low complexity" evidence="1">
    <location>
        <begin position="60"/>
        <end position="87"/>
    </location>
</feature>
<proteinExistence type="predicted"/>
<dbReference type="RefSeq" id="WP_189132847.1">
    <property type="nucleotide sequence ID" value="NZ_BMMS01000015.1"/>
</dbReference>
<dbReference type="PANTHER" id="PTHR38589">
    <property type="entry name" value="BLR0621 PROTEIN"/>
    <property type="match status" value="1"/>
</dbReference>
<sequence length="294" mass="30786">MTAAAASGSTPGPASEPGQGRHRGRRRPRRRRPAALAGGTAALIVASAAGYLTLASPGGPASADSRSSPHSSSTPDAAGAPAGPDTAARSRSHALTRTFTEIPGLGPATRAAVPASSRQVLVARGRSKDSSQTTAALWTRTDDGRWRPGEVWSAHNALRGWTRHHHVNDLRSPIGVFTLSDAGGYRADPGSALPYHRSTGFTIGGTGFRGEALRGSFDYVVAIDYNRVPGSSPLDPRQPMGPWRGGGIWLHVDHGGPTHGCVTLPERQMAELLRTLSPHDHPVIVMGDHDSLAK</sequence>
<reference evidence="4" key="1">
    <citation type="journal article" date="2014" name="Int. J. Syst. Evol. Microbiol.">
        <title>Complete genome sequence of Corynebacterium casei LMG S-19264T (=DSM 44701T), isolated from a smear-ripened cheese.</title>
        <authorList>
            <consortium name="US DOE Joint Genome Institute (JGI-PGF)"/>
            <person name="Walter F."/>
            <person name="Albersmeier A."/>
            <person name="Kalinowski J."/>
            <person name="Ruckert C."/>
        </authorList>
    </citation>
    <scope>NUCLEOTIDE SEQUENCE</scope>
    <source>
        <strain evidence="4">CGMCC 4.7201</strain>
    </source>
</reference>
<accession>A0A917ZUH4</accession>
<dbReference type="EMBL" id="BMMS01000015">
    <property type="protein sequence ID" value="GGO90827.1"/>
    <property type="molecule type" value="Genomic_DNA"/>
</dbReference>
<dbReference type="AlphaFoldDB" id="A0A917ZUH4"/>